<feature type="transmembrane region" description="Helical" evidence="1">
    <location>
        <begin position="35"/>
        <end position="52"/>
    </location>
</feature>
<evidence type="ECO:0000313" key="2">
    <source>
        <dbReference type="EMBL" id="DAD85837.1"/>
    </source>
</evidence>
<name>A0A8S5MU04_9VIRU</name>
<reference evidence="2" key="1">
    <citation type="journal article" date="2021" name="Proc. Natl. Acad. Sci. U.S.A.">
        <title>A Catalog of Tens of Thousands of Viruses from Human Metagenomes Reveals Hidden Associations with Chronic Diseases.</title>
        <authorList>
            <person name="Tisza M.J."/>
            <person name="Buck C.B."/>
        </authorList>
    </citation>
    <scope>NUCLEOTIDE SEQUENCE</scope>
    <source>
        <strain evidence="2">CtDEu7</strain>
    </source>
</reference>
<proteinExistence type="predicted"/>
<protein>
    <submittedName>
        <fullName evidence="2">Uncharacterized protein</fullName>
    </submittedName>
</protein>
<organism evidence="2">
    <name type="scientific">Inoviridae sp. ctDEu7</name>
    <dbReference type="NCBI Taxonomy" id="2826759"/>
    <lineage>
        <taxon>Viruses</taxon>
        <taxon>Monodnaviria</taxon>
        <taxon>Loebvirae</taxon>
        <taxon>Hofneiviricota</taxon>
        <taxon>Faserviricetes</taxon>
        <taxon>Tubulavirales</taxon>
        <taxon>Inoviridae</taxon>
    </lineage>
</organism>
<keyword evidence="1" id="KW-1133">Transmembrane helix</keyword>
<keyword evidence="1" id="KW-0472">Membrane</keyword>
<sequence>MGASLLAEDVAITSGITTITSVVSQVWTTMTGNPLVMAFVGASLLGVGIGVVRKLTKGKA</sequence>
<evidence type="ECO:0000256" key="1">
    <source>
        <dbReference type="SAM" id="Phobius"/>
    </source>
</evidence>
<accession>A0A8S5MU04</accession>
<dbReference type="EMBL" id="BK014988">
    <property type="protein sequence ID" value="DAD85837.1"/>
    <property type="molecule type" value="Genomic_DNA"/>
</dbReference>
<keyword evidence="1" id="KW-0812">Transmembrane</keyword>